<dbReference type="Gene3D" id="2.60.120.1440">
    <property type="match status" value="1"/>
</dbReference>
<gene>
    <name evidence="4" type="ORF">IZT61_18390</name>
</gene>
<evidence type="ECO:0000313" key="5">
    <source>
        <dbReference type="Proteomes" id="UP000594759"/>
    </source>
</evidence>
<dbReference type="GO" id="GO:0016989">
    <property type="term" value="F:sigma factor antagonist activity"/>
    <property type="evidence" value="ECO:0007669"/>
    <property type="project" value="TreeGrafter"/>
</dbReference>
<evidence type="ECO:0000313" key="4">
    <source>
        <dbReference type="EMBL" id="QPH39009.1"/>
    </source>
</evidence>
<dbReference type="InterPro" id="IPR032508">
    <property type="entry name" value="FecR_C"/>
</dbReference>
<keyword evidence="5" id="KW-1185">Reference proteome</keyword>
<evidence type="ECO:0000259" key="2">
    <source>
        <dbReference type="Pfam" id="PF04773"/>
    </source>
</evidence>
<accession>A0A7S9KY65</accession>
<dbReference type="InterPro" id="IPR012373">
    <property type="entry name" value="Ferrdict_sens_TM"/>
</dbReference>
<feature type="domain" description="FecR protein" evidence="2">
    <location>
        <begin position="122"/>
        <end position="223"/>
    </location>
</feature>
<name>A0A7S9KY65_9SPHI</name>
<organism evidence="4 5">
    <name type="scientific">Pedobacter endophyticus</name>
    <dbReference type="NCBI Taxonomy" id="2789740"/>
    <lineage>
        <taxon>Bacteria</taxon>
        <taxon>Pseudomonadati</taxon>
        <taxon>Bacteroidota</taxon>
        <taxon>Sphingobacteriia</taxon>
        <taxon>Sphingobacteriales</taxon>
        <taxon>Sphingobacteriaceae</taxon>
        <taxon>Pedobacter</taxon>
    </lineage>
</organism>
<dbReference type="PANTHER" id="PTHR30273:SF2">
    <property type="entry name" value="PROTEIN FECR"/>
    <property type="match status" value="1"/>
</dbReference>
<dbReference type="PIRSF" id="PIRSF018266">
    <property type="entry name" value="FecR"/>
    <property type="match status" value="1"/>
</dbReference>
<dbReference type="PANTHER" id="PTHR30273">
    <property type="entry name" value="PERIPLASMIC SIGNAL SENSOR AND SIGMA FACTOR ACTIVATOR FECR-RELATED"/>
    <property type="match status" value="1"/>
</dbReference>
<dbReference type="RefSeq" id="WP_196098484.1">
    <property type="nucleotide sequence ID" value="NZ_CP064939.1"/>
</dbReference>
<dbReference type="Proteomes" id="UP000594759">
    <property type="component" value="Chromosome"/>
</dbReference>
<feature type="domain" description="Protein FecR C-terminal" evidence="3">
    <location>
        <begin position="271"/>
        <end position="338"/>
    </location>
</feature>
<reference evidence="4 5" key="1">
    <citation type="submission" date="2020-11" db="EMBL/GenBank/DDBJ databases">
        <title>Pedobacter endophytica, an endophytic bacteria isolated form Carex pumila.</title>
        <authorList>
            <person name="Peng Y."/>
            <person name="Jiang L."/>
            <person name="Lee J."/>
        </authorList>
    </citation>
    <scope>NUCLEOTIDE SEQUENCE [LARGE SCALE GENOMIC DNA]</scope>
    <source>
        <strain evidence="4 5">JBR3-12</strain>
    </source>
</reference>
<keyword evidence="1" id="KW-1133">Transmembrane helix</keyword>
<dbReference type="Pfam" id="PF16344">
    <property type="entry name" value="FecR_C"/>
    <property type="match status" value="1"/>
</dbReference>
<dbReference type="KEGG" id="pex:IZT61_18390"/>
<evidence type="ECO:0000256" key="1">
    <source>
        <dbReference type="SAM" id="Phobius"/>
    </source>
</evidence>
<feature type="transmembrane region" description="Helical" evidence="1">
    <location>
        <begin position="96"/>
        <end position="115"/>
    </location>
</feature>
<keyword evidence="1" id="KW-0472">Membrane</keyword>
<dbReference type="InterPro" id="IPR006860">
    <property type="entry name" value="FecR"/>
</dbReference>
<dbReference type="Pfam" id="PF04773">
    <property type="entry name" value="FecR"/>
    <property type="match status" value="1"/>
</dbReference>
<proteinExistence type="predicted"/>
<dbReference type="Gene3D" id="3.55.50.30">
    <property type="match status" value="1"/>
</dbReference>
<sequence>MDFSKYVNYTCERLLNDDDFICFVIEQKASDMHNWEKFQEENPYKSKIAVSAFETISSYREQEVFTNDRSQSLVFDRITATVALEKTKIKRFNRPLFFKAAAVFVLAMLSTFLYFNYWHKQTVETDFGNIREITLPDGSELILNGNSKVRYASNFSDGLREVWLSGEALFKVKHINIDTNNIKPGEKFIVHCDNMDIEVLGTTFNVKNRHKKTTVGLLTGKIRIDFNDVSEEYRQLVLAPGDLVKHSAKSVPAQQRIANAQQLTAWASRQLMFQDATLDEMIAVLQDDFGYEVMLGDDKLKQLKVEGEINVGSVKELLRILSNTLHLTVKTNNTTITITE</sequence>
<dbReference type="EMBL" id="CP064939">
    <property type="protein sequence ID" value="QPH39009.1"/>
    <property type="molecule type" value="Genomic_DNA"/>
</dbReference>
<evidence type="ECO:0000259" key="3">
    <source>
        <dbReference type="Pfam" id="PF16344"/>
    </source>
</evidence>
<keyword evidence="1" id="KW-0812">Transmembrane</keyword>
<dbReference type="AlphaFoldDB" id="A0A7S9KY65"/>
<protein>
    <submittedName>
        <fullName evidence="4">FecR domain-containing protein</fullName>
    </submittedName>
</protein>